<evidence type="ECO:0000259" key="3">
    <source>
        <dbReference type="PROSITE" id="PS50097"/>
    </source>
</evidence>
<reference evidence="5 6" key="1">
    <citation type="submission" date="2018-04" db="EMBL/GenBank/DDBJ databases">
        <title>WGS assembly of Panicum hallii var. hallii HAL2.</title>
        <authorList>
            <person name="Lovell J."/>
            <person name="Jenkins J."/>
            <person name="Lowry D."/>
            <person name="Mamidi S."/>
            <person name="Sreedasyam A."/>
            <person name="Weng X."/>
            <person name="Barry K."/>
            <person name="Bonette J."/>
            <person name="Campitelli B."/>
            <person name="Daum C."/>
            <person name="Gordon S."/>
            <person name="Gould B."/>
            <person name="Lipzen A."/>
            <person name="MacQueen A."/>
            <person name="Palacio-Mejia J."/>
            <person name="Plott C."/>
            <person name="Shakirov E."/>
            <person name="Shu S."/>
            <person name="Yoshinaga Y."/>
            <person name="Zane M."/>
            <person name="Rokhsar D."/>
            <person name="Grimwood J."/>
            <person name="Schmutz J."/>
            <person name="Juenger T."/>
        </authorList>
    </citation>
    <scope>NUCLEOTIDE SEQUENCE [LARGE SCALE GENOMIC DNA]</scope>
    <source>
        <strain evidence="6">cv. HAL2</strain>
    </source>
</reference>
<dbReference type="Pfam" id="PF22486">
    <property type="entry name" value="MATH_2"/>
    <property type="match status" value="1"/>
</dbReference>
<dbReference type="InterPro" id="IPR008974">
    <property type="entry name" value="TRAF-like"/>
</dbReference>
<dbReference type="Pfam" id="PF24570">
    <property type="entry name" value="BACK_BPM_SPOP"/>
    <property type="match status" value="1"/>
</dbReference>
<dbReference type="AlphaFoldDB" id="A0A2T7C6M3"/>
<dbReference type="SMART" id="SM00061">
    <property type="entry name" value="MATH"/>
    <property type="match status" value="1"/>
</dbReference>
<dbReference type="InterPro" id="IPR045005">
    <property type="entry name" value="BPM1-6"/>
</dbReference>
<dbReference type="Gene3D" id="3.30.710.10">
    <property type="entry name" value="Potassium Channel Kv1.1, Chain A"/>
    <property type="match status" value="1"/>
</dbReference>
<comment type="similarity">
    <text evidence="2">Belongs to the Tdpoz family.</text>
</comment>
<dbReference type="Gene3D" id="1.25.40.420">
    <property type="match status" value="1"/>
</dbReference>
<feature type="domain" description="MATH" evidence="4">
    <location>
        <begin position="33"/>
        <end position="165"/>
    </location>
</feature>
<dbReference type="PROSITE" id="PS50144">
    <property type="entry name" value="MATH"/>
    <property type="match status" value="1"/>
</dbReference>
<dbReference type="SMART" id="SM00225">
    <property type="entry name" value="BTB"/>
    <property type="match status" value="1"/>
</dbReference>
<dbReference type="PANTHER" id="PTHR26379">
    <property type="entry name" value="BTB/POZ AND MATH DOMAIN-CONTAINING PROTEIN 1"/>
    <property type="match status" value="1"/>
</dbReference>
<evidence type="ECO:0008006" key="7">
    <source>
        <dbReference type="Google" id="ProtNLM"/>
    </source>
</evidence>
<dbReference type="PANTHER" id="PTHR26379:SF215">
    <property type="entry name" value="BTB DOMAIN-CONTAINING PROTEIN"/>
    <property type="match status" value="1"/>
</dbReference>
<dbReference type="InterPro" id="IPR056423">
    <property type="entry name" value="BACK_BPM_SPOP"/>
</dbReference>
<evidence type="ECO:0000259" key="4">
    <source>
        <dbReference type="PROSITE" id="PS50144"/>
    </source>
</evidence>
<evidence type="ECO:0000256" key="2">
    <source>
        <dbReference type="ARBA" id="ARBA00010846"/>
    </source>
</evidence>
<dbReference type="Gene3D" id="2.60.210.10">
    <property type="entry name" value="Apoptosis, Tumor Necrosis Factor Receptor Associated Protein 2, Chain A"/>
    <property type="match status" value="1"/>
</dbReference>
<dbReference type="SUPFAM" id="SSF54695">
    <property type="entry name" value="POZ domain"/>
    <property type="match status" value="1"/>
</dbReference>
<dbReference type="CDD" id="cd18280">
    <property type="entry name" value="BTB_POZ_BPM_plant"/>
    <property type="match status" value="1"/>
</dbReference>
<keyword evidence="6" id="KW-1185">Reference proteome</keyword>
<dbReference type="CDD" id="cd00121">
    <property type="entry name" value="MATH"/>
    <property type="match status" value="1"/>
</dbReference>
<evidence type="ECO:0000313" key="6">
    <source>
        <dbReference type="Proteomes" id="UP000244336"/>
    </source>
</evidence>
<organism evidence="5 6">
    <name type="scientific">Panicum hallii var. hallii</name>
    <dbReference type="NCBI Taxonomy" id="1504633"/>
    <lineage>
        <taxon>Eukaryota</taxon>
        <taxon>Viridiplantae</taxon>
        <taxon>Streptophyta</taxon>
        <taxon>Embryophyta</taxon>
        <taxon>Tracheophyta</taxon>
        <taxon>Spermatophyta</taxon>
        <taxon>Magnoliopsida</taxon>
        <taxon>Liliopsida</taxon>
        <taxon>Poales</taxon>
        <taxon>Poaceae</taxon>
        <taxon>PACMAD clade</taxon>
        <taxon>Panicoideae</taxon>
        <taxon>Panicodae</taxon>
        <taxon>Paniceae</taxon>
        <taxon>Panicinae</taxon>
        <taxon>Panicum</taxon>
        <taxon>Panicum sect. Panicum</taxon>
    </lineage>
</organism>
<gene>
    <name evidence="5" type="ORF">GQ55_9G242600</name>
</gene>
<comment type="pathway">
    <text evidence="1">Protein modification; protein ubiquitination.</text>
</comment>
<dbReference type="Pfam" id="PF00651">
    <property type="entry name" value="BTB"/>
    <property type="match status" value="1"/>
</dbReference>
<proteinExistence type="inferred from homology"/>
<dbReference type="InterPro" id="IPR000210">
    <property type="entry name" value="BTB/POZ_dom"/>
</dbReference>
<evidence type="ECO:0000313" key="5">
    <source>
        <dbReference type="EMBL" id="PUZ38998.1"/>
    </source>
</evidence>
<dbReference type="InterPro" id="IPR011333">
    <property type="entry name" value="SKP1/BTB/POZ_sf"/>
</dbReference>
<evidence type="ECO:0000256" key="1">
    <source>
        <dbReference type="ARBA" id="ARBA00004906"/>
    </source>
</evidence>
<feature type="domain" description="BTB" evidence="3">
    <location>
        <begin position="207"/>
        <end position="280"/>
    </location>
</feature>
<name>A0A2T7C6M3_9POAL</name>
<dbReference type="PROSITE" id="PS50097">
    <property type="entry name" value="BTB"/>
    <property type="match status" value="1"/>
</dbReference>
<sequence length="383" mass="42057">MAPTLRLPCFRPTASDDGLPSVSASVIVAGTTSGYHVLRVQGYSLTKSALPNGKHILSRPFRVAGRTWAIKYFPNGSLPETADYISLFLVLNDPAADAVVARFEISFVDQVEKQDPSYIATFMAHRFLSKNTKDGGWGYKKFIKRETLEKSGRLKDDCFTVRCDVLVARELSTEDAVVPAAAPPFVVVPPPDSPQHFRALLLGGKGADVRFLVGERSEVFAAHRCVLAARSPVFDALLFGPMKEGTATDTESCVRIDGMLPQVFESLLHFIYTDSLPETQAHDDDEAGATMAQHLLEAADRYDLQRLKLMCEGRLCQHIDVSTVATTLALAEQHCCQGLKEACFAFLKSPKTLDEVITTDGFRHLAKSSPCALFELMSKLAQR</sequence>
<dbReference type="InterPro" id="IPR002083">
    <property type="entry name" value="MATH/TRAF_dom"/>
</dbReference>
<dbReference type="Gramene" id="PUZ38998">
    <property type="protein sequence ID" value="PUZ38998"/>
    <property type="gene ID" value="GQ55_9G242600"/>
</dbReference>
<dbReference type="EMBL" id="CM009757">
    <property type="protein sequence ID" value="PUZ38998.1"/>
    <property type="molecule type" value="Genomic_DNA"/>
</dbReference>
<dbReference type="SUPFAM" id="SSF49599">
    <property type="entry name" value="TRAF domain-like"/>
    <property type="match status" value="1"/>
</dbReference>
<protein>
    <recommendedName>
        <fullName evidence="7">BTB domain-containing protein</fullName>
    </recommendedName>
</protein>
<dbReference type="OrthoDB" id="6359816at2759"/>
<accession>A0A2T7C6M3</accession>
<dbReference type="Proteomes" id="UP000244336">
    <property type="component" value="Chromosome 9"/>
</dbReference>
<dbReference type="GO" id="GO:0016567">
    <property type="term" value="P:protein ubiquitination"/>
    <property type="evidence" value="ECO:0007669"/>
    <property type="project" value="InterPro"/>
</dbReference>